<accession>A0ABM4BP02</accession>
<proteinExistence type="predicted"/>
<dbReference type="GeneID" id="136078993"/>
<name>A0ABM4BP02_HYDVU</name>
<organism evidence="1 2">
    <name type="scientific">Hydra vulgaris</name>
    <name type="common">Hydra</name>
    <name type="synonym">Hydra attenuata</name>
    <dbReference type="NCBI Taxonomy" id="6087"/>
    <lineage>
        <taxon>Eukaryota</taxon>
        <taxon>Metazoa</taxon>
        <taxon>Cnidaria</taxon>
        <taxon>Hydrozoa</taxon>
        <taxon>Hydroidolina</taxon>
        <taxon>Anthoathecata</taxon>
        <taxon>Aplanulata</taxon>
        <taxon>Hydridae</taxon>
        <taxon>Hydra</taxon>
    </lineage>
</organism>
<dbReference type="PANTHER" id="PTHR31025:SF9">
    <property type="entry name" value="SI:DKEY-286J15.1"/>
    <property type="match status" value="1"/>
</dbReference>
<dbReference type="RefSeq" id="XP_065650841.1">
    <property type="nucleotide sequence ID" value="XM_065794769.1"/>
</dbReference>
<dbReference type="PANTHER" id="PTHR31025">
    <property type="entry name" value="SI:CH211-196P9.1-RELATED"/>
    <property type="match status" value="1"/>
</dbReference>
<dbReference type="InterPro" id="IPR013761">
    <property type="entry name" value="SAM/pointed_sf"/>
</dbReference>
<evidence type="ECO:0000313" key="2">
    <source>
        <dbReference type="RefSeq" id="XP_065650841.1"/>
    </source>
</evidence>
<dbReference type="Proteomes" id="UP001652625">
    <property type="component" value="Chromosome 04"/>
</dbReference>
<evidence type="ECO:0000313" key="1">
    <source>
        <dbReference type="Proteomes" id="UP001652625"/>
    </source>
</evidence>
<dbReference type="Gene3D" id="1.10.150.50">
    <property type="entry name" value="Transcription Factor, Ets-1"/>
    <property type="match status" value="1"/>
</dbReference>
<keyword evidence="1" id="KW-1185">Reference proteome</keyword>
<sequence>MEELCKVISCVTKISITSEVRQKLHDEGITLEILNLLDDNDLKEIGFNMASRRLLIQWIRAQSSTSTNYENIVTPKVMLTNKDIEIPINATTKIIAEQPQQATTLISGWPIEAILNKMTMTKIKGAELVDKLKRMEEINNKERIFLVKILGRYLMSNCKVTDRPSKEEKLQLCQALITAFPILRDNATSSGFEHFYDAKAHTGFLEMFIRQRRSRCDNIETLWSHSK</sequence>
<reference evidence="2" key="1">
    <citation type="submission" date="2025-08" db="UniProtKB">
        <authorList>
            <consortium name="RefSeq"/>
        </authorList>
    </citation>
    <scope>IDENTIFICATION</scope>
</reference>
<protein>
    <submittedName>
        <fullName evidence="2">Uncharacterized protein LOC136078993</fullName>
    </submittedName>
</protein>
<gene>
    <name evidence="2" type="primary">LOC136078993</name>
</gene>